<dbReference type="GO" id="GO:0030976">
    <property type="term" value="F:thiamine pyrophosphate binding"/>
    <property type="evidence" value="ECO:0007669"/>
    <property type="project" value="TreeGrafter"/>
</dbReference>
<dbReference type="Pfam" id="PF13416">
    <property type="entry name" value="SBP_bac_8"/>
    <property type="match status" value="1"/>
</dbReference>
<name>D3F6C2_CONWI</name>
<dbReference type="SUPFAM" id="SSF53850">
    <property type="entry name" value="Periplasmic binding protein-like II"/>
    <property type="match status" value="1"/>
</dbReference>
<evidence type="ECO:0000256" key="3">
    <source>
        <dbReference type="ARBA" id="ARBA00022729"/>
    </source>
</evidence>
<proteinExistence type="predicted"/>
<evidence type="ECO:0000256" key="2">
    <source>
        <dbReference type="ARBA" id="ARBA00022448"/>
    </source>
</evidence>
<dbReference type="PANTHER" id="PTHR30006">
    <property type="entry name" value="THIAMINE-BINDING PERIPLASMIC PROTEIN-RELATED"/>
    <property type="match status" value="1"/>
</dbReference>
<dbReference type="HOGENOM" id="CLU_026974_8_0_11"/>
<reference evidence="5 6" key="1">
    <citation type="journal article" date="2010" name="Stand. Genomic Sci.">
        <title>Complete genome sequence of Conexibacter woesei type strain (ID131577).</title>
        <authorList>
            <person name="Pukall R."/>
            <person name="Lapidus A."/>
            <person name="Glavina Del Rio T."/>
            <person name="Copeland A."/>
            <person name="Tice H."/>
            <person name="Cheng J.-F."/>
            <person name="Lucas S."/>
            <person name="Chen F."/>
            <person name="Nolan M."/>
            <person name="Bruce D."/>
            <person name="Goodwin L."/>
            <person name="Pitluck S."/>
            <person name="Mavromatis K."/>
            <person name="Ivanova N."/>
            <person name="Ovchinnikova G."/>
            <person name="Pati A."/>
            <person name="Chen A."/>
            <person name="Palaniappan K."/>
            <person name="Land M."/>
            <person name="Hauser L."/>
            <person name="Chang Y.-J."/>
            <person name="Jeffries C.D."/>
            <person name="Chain P."/>
            <person name="Meincke L."/>
            <person name="Sims D."/>
            <person name="Brettin T."/>
            <person name="Detter J.C."/>
            <person name="Rohde M."/>
            <person name="Goeker M."/>
            <person name="Bristow J."/>
            <person name="Eisen J.A."/>
            <person name="Markowitz V."/>
            <person name="Kyrpides N.C."/>
            <person name="Klenk H.-P."/>
            <person name="Hugenholtz P."/>
        </authorList>
    </citation>
    <scope>NUCLEOTIDE SEQUENCE [LARGE SCALE GENOMIC DNA]</scope>
    <source>
        <strain evidence="6">DSM 14684 / CIP 108061 / JCM 11494 / NBRC 100937 / ID131577</strain>
    </source>
</reference>
<dbReference type="Proteomes" id="UP000008229">
    <property type="component" value="Chromosome"/>
</dbReference>
<dbReference type="InterPro" id="IPR006059">
    <property type="entry name" value="SBP"/>
</dbReference>
<keyword evidence="4" id="KW-0574">Periplasm</keyword>
<evidence type="ECO:0000313" key="5">
    <source>
        <dbReference type="EMBL" id="ADB50689.1"/>
    </source>
</evidence>
<dbReference type="eggNOG" id="COG0687">
    <property type="taxonomic scope" value="Bacteria"/>
</dbReference>
<dbReference type="RefSeq" id="WP_012933740.1">
    <property type="nucleotide sequence ID" value="NC_013739.1"/>
</dbReference>
<dbReference type="EMBL" id="CP001854">
    <property type="protein sequence ID" value="ADB50689.1"/>
    <property type="molecule type" value="Genomic_DNA"/>
</dbReference>
<dbReference type="STRING" id="469383.Cwoe_2264"/>
<dbReference type="GO" id="GO:0030975">
    <property type="term" value="F:thiamine binding"/>
    <property type="evidence" value="ECO:0007669"/>
    <property type="project" value="TreeGrafter"/>
</dbReference>
<keyword evidence="3" id="KW-0732">Signal</keyword>
<evidence type="ECO:0000256" key="1">
    <source>
        <dbReference type="ARBA" id="ARBA00004418"/>
    </source>
</evidence>
<reference evidence="6" key="2">
    <citation type="submission" date="2010-01" db="EMBL/GenBank/DDBJ databases">
        <title>The complete genome of Conexibacter woesei DSM 14684.</title>
        <authorList>
            <consortium name="US DOE Joint Genome Institute (JGI-PGF)"/>
            <person name="Lucas S."/>
            <person name="Copeland A."/>
            <person name="Lapidus A."/>
            <person name="Glavina del Rio T."/>
            <person name="Dalin E."/>
            <person name="Tice H."/>
            <person name="Bruce D."/>
            <person name="Goodwin L."/>
            <person name="Pitluck S."/>
            <person name="Kyrpides N."/>
            <person name="Mavromatis K."/>
            <person name="Ivanova N."/>
            <person name="Mikhailova N."/>
            <person name="Chertkov O."/>
            <person name="Brettin T."/>
            <person name="Detter J.C."/>
            <person name="Han C."/>
            <person name="Larimer F."/>
            <person name="Land M."/>
            <person name="Hauser L."/>
            <person name="Markowitz V."/>
            <person name="Cheng J.-F."/>
            <person name="Hugenholtz P."/>
            <person name="Woyke T."/>
            <person name="Wu D."/>
            <person name="Pukall R."/>
            <person name="Steenblock K."/>
            <person name="Schneider S."/>
            <person name="Klenk H.-P."/>
            <person name="Eisen J.A."/>
        </authorList>
    </citation>
    <scope>NUCLEOTIDE SEQUENCE [LARGE SCALE GENOMIC DNA]</scope>
    <source>
        <strain evidence="6">DSM 14684 / CIP 108061 / JCM 11494 / NBRC 100937 / ID131577</strain>
    </source>
</reference>
<dbReference type="OrthoDB" id="9815444at2"/>
<dbReference type="Gene3D" id="3.40.190.10">
    <property type="entry name" value="Periplasmic binding protein-like II"/>
    <property type="match status" value="2"/>
</dbReference>
<comment type="subcellular location">
    <subcellularLocation>
        <location evidence="1">Periplasm</location>
    </subcellularLocation>
</comment>
<dbReference type="GO" id="GO:0015888">
    <property type="term" value="P:thiamine transport"/>
    <property type="evidence" value="ECO:0007669"/>
    <property type="project" value="TreeGrafter"/>
</dbReference>
<organism evidence="5 6">
    <name type="scientific">Conexibacter woesei (strain DSM 14684 / CCUG 47730 / CIP 108061 / JCM 11494 / NBRC 100937 / ID131577)</name>
    <dbReference type="NCBI Taxonomy" id="469383"/>
    <lineage>
        <taxon>Bacteria</taxon>
        <taxon>Bacillati</taxon>
        <taxon>Actinomycetota</taxon>
        <taxon>Thermoleophilia</taxon>
        <taxon>Solirubrobacterales</taxon>
        <taxon>Conexibacteraceae</taxon>
        <taxon>Conexibacter</taxon>
    </lineage>
</organism>
<dbReference type="PANTHER" id="PTHR30006:SF3">
    <property type="entry name" value="THIAMINE-BINDING PERIPLASMIC PROTEIN"/>
    <property type="match status" value="1"/>
</dbReference>
<sequence length="362" mass="39559" precursor="true">MVRSWMGAAAKRRSSWHSRSLVGAALVGCAGMLVACGDSGSTSGGSGTVKSDRVVFADYGGTTRAARKQAFLNPFSRAEGVRAISADADPAKLVLFGESRRADWDLIDMDGWDVDRFMRRGLLKKLPPDVTRVDLVPKTYRDYATAGYNASTGIGYRSDRGDAPRSWGDFFDAARFPGKRAVPSFTYFMAEAALLADGVSCDRLYPLDLDRAFAKLDTIRDDVLVYDSFGQAVQYLAQGSVAMALVPNSRISVLEEQGLSVGFSWDDAFFTWTAAAVPADAPDADAAFALLNAMAEPEAQAEFSRLTKYGPMNSEALELLDDETREQMPNTHLDTACEIDNEGLSADFDKYSERYQKWLAQN</sequence>
<keyword evidence="6" id="KW-1185">Reference proteome</keyword>
<dbReference type="KEGG" id="cwo:Cwoe_2264"/>
<dbReference type="AlphaFoldDB" id="D3F6C2"/>
<keyword evidence="2" id="KW-0813">Transport</keyword>
<protein>
    <submittedName>
        <fullName evidence="5">Extracellular solute-binding protein family 1</fullName>
    </submittedName>
</protein>
<evidence type="ECO:0000313" key="6">
    <source>
        <dbReference type="Proteomes" id="UP000008229"/>
    </source>
</evidence>
<accession>D3F6C2</accession>
<gene>
    <name evidence="5" type="ordered locus">Cwoe_2264</name>
</gene>
<dbReference type="GO" id="GO:0030288">
    <property type="term" value="C:outer membrane-bounded periplasmic space"/>
    <property type="evidence" value="ECO:0007669"/>
    <property type="project" value="TreeGrafter"/>
</dbReference>
<evidence type="ECO:0000256" key="4">
    <source>
        <dbReference type="ARBA" id="ARBA00022764"/>
    </source>
</evidence>